<dbReference type="PANTHER" id="PTHR47185">
    <property type="entry name" value="PX DOMAIN-CONTAINING PROTEIN YPR097W"/>
    <property type="match status" value="1"/>
</dbReference>
<dbReference type="InterPro" id="IPR024554">
    <property type="entry name" value="LEC1-like_C"/>
</dbReference>
<evidence type="ECO:0000259" key="2">
    <source>
        <dbReference type="Pfam" id="PF12825"/>
    </source>
</evidence>
<sequence length="648" mass="70942">MVSDTLTAEQTYALFDILTHDATYEEIAGLKWPGAIQTFGSPISDGSGPISSPIMHMLLEKFVVELPGLSTLPPAFWQQRVQGLLFKLAGSELSESYDKGALGTRKTVATAASAFLESVVRGCLGGCPRNSAGDNSNNGDPSHLEQAWDTVIQDLVYEDLVDVLFDKVAESDSLEHLPSSVQDAVEHATIVGATFLYHIFILNPSGQYLINLLNGVHTLIPYAIMKQTLKIGNAATMINGMMQIILTKLSMTALANWAGLSQKVDDGSNLLQTIISTIFSWDKTSFRKSMEKIEKSKGGLSKQQLDAMKWYSKQPRQTHEEIRALSIKRKKSIAAVIVDSVNPNLSRYMSEPQHTQALKYHADFLSIHDREEIVNVLCRQHPDLLTQAIREVVAAYDPIIRSVHNGVDLGDGLTDLQAFLSDLIKITQPKPAGAKNSEDFPSVQAYIDLLHKHIPRSVHFLHLIAKNCPDVREAFRQYAKRALSAFRQSEPADKASPNDGGSGGAAGTMTPALQKIYSQLTPAEMAPVGAALDAHASYLASLRALSIQNRTQNRTQNAALYGCVPYIARWNALLDETLLTPATVDGPVRRGQDVKNMDSNDDGMGIDVAQQRRAMAEMSSRPDVDVVLKAFGPKFTAVLQEMEASTMK</sequence>
<dbReference type="PANTHER" id="PTHR47185:SF2">
    <property type="entry name" value="FUNGAL PROTEIN"/>
    <property type="match status" value="1"/>
</dbReference>
<feature type="domain" description="PX" evidence="2">
    <location>
        <begin position="164"/>
        <end position="348"/>
    </location>
</feature>
<dbReference type="EMBL" id="KQ947436">
    <property type="protein sequence ID" value="KUJ08281.1"/>
    <property type="molecule type" value="Genomic_DNA"/>
</dbReference>
<dbReference type="OrthoDB" id="2117459at2759"/>
<dbReference type="STRING" id="149040.A0A132B7F9"/>
<evidence type="ECO:0000256" key="1">
    <source>
        <dbReference type="SAM" id="MobiDB-lite"/>
    </source>
</evidence>
<organism evidence="4 5">
    <name type="scientific">Mollisia scopiformis</name>
    <name type="common">Conifer needle endophyte fungus</name>
    <name type="synonym">Phialocephala scopiformis</name>
    <dbReference type="NCBI Taxonomy" id="149040"/>
    <lineage>
        <taxon>Eukaryota</taxon>
        <taxon>Fungi</taxon>
        <taxon>Dikarya</taxon>
        <taxon>Ascomycota</taxon>
        <taxon>Pezizomycotina</taxon>
        <taxon>Leotiomycetes</taxon>
        <taxon>Helotiales</taxon>
        <taxon>Mollisiaceae</taxon>
        <taxon>Mollisia</taxon>
    </lineage>
</organism>
<dbReference type="GeneID" id="28831382"/>
<feature type="domain" description="PX" evidence="2">
    <location>
        <begin position="368"/>
        <end position="487"/>
    </location>
</feature>
<accession>A0A132B7F9</accession>
<dbReference type="InterPro" id="IPR047168">
    <property type="entry name" value="LEC1-like"/>
</dbReference>
<feature type="region of interest" description="Disordered" evidence="1">
    <location>
        <begin position="487"/>
        <end position="507"/>
    </location>
</feature>
<proteinExistence type="predicted"/>
<dbReference type="Pfam" id="PF12828">
    <property type="entry name" value="PXB"/>
    <property type="match status" value="1"/>
</dbReference>
<dbReference type="Pfam" id="PF12825">
    <property type="entry name" value="DUF3818"/>
    <property type="match status" value="2"/>
</dbReference>
<reference evidence="4 5" key="1">
    <citation type="submission" date="2015-10" db="EMBL/GenBank/DDBJ databases">
        <title>Full genome of DAOMC 229536 Phialocephala scopiformis, a fungal endophyte of spruce producing the potent anti-insectan compound rugulosin.</title>
        <authorList>
            <consortium name="DOE Joint Genome Institute"/>
            <person name="Walker A.K."/>
            <person name="Frasz S.L."/>
            <person name="Seifert K.A."/>
            <person name="Miller J.D."/>
            <person name="Mondo S.J."/>
            <person name="Labutti K."/>
            <person name="Lipzen A."/>
            <person name="Dockter R."/>
            <person name="Kennedy M."/>
            <person name="Grigoriev I.V."/>
            <person name="Spatafora J.W."/>
        </authorList>
    </citation>
    <scope>NUCLEOTIDE SEQUENCE [LARGE SCALE GENOMIC DNA]</scope>
    <source>
        <strain evidence="4 5">CBS 120377</strain>
    </source>
</reference>
<dbReference type="Proteomes" id="UP000070700">
    <property type="component" value="Unassembled WGS sequence"/>
</dbReference>
<dbReference type="GO" id="GO:0035091">
    <property type="term" value="F:phosphatidylinositol binding"/>
    <property type="evidence" value="ECO:0007669"/>
    <property type="project" value="TreeGrafter"/>
</dbReference>
<dbReference type="InParanoid" id="A0A132B7F9"/>
<evidence type="ECO:0000313" key="4">
    <source>
        <dbReference type="EMBL" id="KUJ08281.1"/>
    </source>
</evidence>
<evidence type="ECO:0000313" key="5">
    <source>
        <dbReference type="Proteomes" id="UP000070700"/>
    </source>
</evidence>
<name>A0A132B7F9_MOLSC</name>
<feature type="domain" description="PX-associated" evidence="3">
    <location>
        <begin position="4"/>
        <end position="121"/>
    </location>
</feature>
<protein>
    <submittedName>
        <fullName evidence="4">Uncharacterized protein</fullName>
    </submittedName>
</protein>
<keyword evidence="5" id="KW-1185">Reference proteome</keyword>
<dbReference type="InterPro" id="IPR024555">
    <property type="entry name" value="PX-associated"/>
</dbReference>
<gene>
    <name evidence="4" type="ORF">LY89DRAFT_765088</name>
</gene>
<dbReference type="KEGG" id="psco:LY89DRAFT_765088"/>
<evidence type="ECO:0000259" key="3">
    <source>
        <dbReference type="Pfam" id="PF12828"/>
    </source>
</evidence>
<dbReference type="AlphaFoldDB" id="A0A132B7F9"/>
<dbReference type="RefSeq" id="XP_018062636.1">
    <property type="nucleotide sequence ID" value="XM_018221656.1"/>
</dbReference>